<evidence type="ECO:0000313" key="4">
    <source>
        <dbReference type="Proteomes" id="UP000601171"/>
    </source>
</evidence>
<proteinExistence type="predicted"/>
<evidence type="ECO:0000259" key="2">
    <source>
        <dbReference type="Pfam" id="PF01558"/>
    </source>
</evidence>
<gene>
    <name evidence="3" type="ORF">H8707_12030</name>
</gene>
<keyword evidence="4" id="KW-1185">Reference proteome</keyword>
<evidence type="ECO:0000256" key="1">
    <source>
        <dbReference type="ARBA" id="ARBA00023002"/>
    </source>
</evidence>
<reference evidence="3" key="1">
    <citation type="submission" date="2020-08" db="EMBL/GenBank/DDBJ databases">
        <title>Genome public.</title>
        <authorList>
            <person name="Liu C."/>
            <person name="Sun Q."/>
        </authorList>
    </citation>
    <scope>NUCLEOTIDE SEQUENCE</scope>
    <source>
        <strain evidence="3">BX21</strain>
    </source>
</reference>
<evidence type="ECO:0000313" key="3">
    <source>
        <dbReference type="EMBL" id="MBC8588943.1"/>
    </source>
</evidence>
<dbReference type="SUPFAM" id="SSF53323">
    <property type="entry name" value="Pyruvate-ferredoxin oxidoreductase, PFOR, domain III"/>
    <property type="match status" value="1"/>
</dbReference>
<dbReference type="PANTHER" id="PTHR42730:SF1">
    <property type="entry name" value="2-OXOGLUTARATE SYNTHASE SUBUNIT KORC"/>
    <property type="match status" value="1"/>
</dbReference>
<dbReference type="GO" id="GO:0016903">
    <property type="term" value="F:oxidoreductase activity, acting on the aldehyde or oxo group of donors"/>
    <property type="evidence" value="ECO:0007669"/>
    <property type="project" value="InterPro"/>
</dbReference>
<sequence length="177" mass="18945">MYINIIMAGFGGQGVLTLGKLVCLAADSAGKNATFFPSYGGEQRGGTCNCTVVISDEEIGTPIVNKADYIIVMNEPSYDKFKNSVVSGGTLIINESQIHKSEVLEGINQVRVKSDDIAAEAGNRLASNMVMLGAFTGFTKFVGEDVVKEIIKESMSSKKQYLETNLNAFEKGLGQGE</sequence>
<dbReference type="Proteomes" id="UP000601171">
    <property type="component" value="Unassembled WGS sequence"/>
</dbReference>
<dbReference type="PANTHER" id="PTHR42730">
    <property type="entry name" value="2-OXOGLUTARATE SYNTHASE SUBUNIT KORC"/>
    <property type="match status" value="1"/>
</dbReference>
<dbReference type="RefSeq" id="WP_262430401.1">
    <property type="nucleotide sequence ID" value="NZ_JACRTG010000029.1"/>
</dbReference>
<accession>A0A926ILS1</accession>
<organism evidence="3 4">
    <name type="scientific">Paratissierella segnis</name>
    <dbReference type="NCBI Taxonomy" id="2763679"/>
    <lineage>
        <taxon>Bacteria</taxon>
        <taxon>Bacillati</taxon>
        <taxon>Bacillota</taxon>
        <taxon>Tissierellia</taxon>
        <taxon>Tissierellales</taxon>
        <taxon>Tissierellaceae</taxon>
        <taxon>Paratissierella</taxon>
    </lineage>
</organism>
<dbReference type="InterPro" id="IPR002869">
    <property type="entry name" value="Pyrv_flavodox_OxRed_cen"/>
</dbReference>
<dbReference type="AlphaFoldDB" id="A0A926ILS1"/>
<dbReference type="EMBL" id="JACRTG010000029">
    <property type="protein sequence ID" value="MBC8588943.1"/>
    <property type="molecule type" value="Genomic_DNA"/>
</dbReference>
<dbReference type="Pfam" id="PF01558">
    <property type="entry name" value="POR"/>
    <property type="match status" value="1"/>
</dbReference>
<dbReference type="InterPro" id="IPR052554">
    <property type="entry name" value="2-oxoglutarate_synth_KorC"/>
</dbReference>
<name>A0A926ILS1_9FIRM</name>
<comment type="caution">
    <text evidence="3">The sequence shown here is derived from an EMBL/GenBank/DDBJ whole genome shotgun (WGS) entry which is preliminary data.</text>
</comment>
<keyword evidence="1" id="KW-0560">Oxidoreductase</keyword>
<dbReference type="Gene3D" id="3.40.920.10">
    <property type="entry name" value="Pyruvate-ferredoxin oxidoreductase, PFOR, domain III"/>
    <property type="match status" value="1"/>
</dbReference>
<feature type="domain" description="Pyruvate/ketoisovalerate oxidoreductase catalytic" evidence="2">
    <location>
        <begin position="11"/>
        <end position="173"/>
    </location>
</feature>
<dbReference type="InterPro" id="IPR019752">
    <property type="entry name" value="Pyrv/ketoisovalerate_OxRed_cat"/>
</dbReference>
<protein>
    <submittedName>
        <fullName evidence="3">2-oxoacid:acceptor oxidoreductase family protein</fullName>
    </submittedName>
</protein>